<evidence type="ECO:0000256" key="4">
    <source>
        <dbReference type="ARBA" id="ARBA00022989"/>
    </source>
</evidence>
<dbReference type="SUPFAM" id="SSF103473">
    <property type="entry name" value="MFS general substrate transporter"/>
    <property type="match status" value="1"/>
</dbReference>
<evidence type="ECO:0000256" key="6">
    <source>
        <dbReference type="SAM" id="Phobius"/>
    </source>
</evidence>
<dbReference type="PANTHER" id="PTHR43791:SF52">
    <property type="entry name" value="TRANSPORTER, PUTATIVE (AFU_ORTHOLOGUE AFUA_1G11820)-RELATED"/>
    <property type="match status" value="1"/>
</dbReference>
<comment type="subcellular location">
    <subcellularLocation>
        <location evidence="1">Membrane</location>
        <topology evidence="1">Multi-pass membrane protein</topology>
    </subcellularLocation>
</comment>
<protein>
    <recommendedName>
        <fullName evidence="7">Major facilitator superfamily (MFS) profile domain-containing protein</fullName>
    </recommendedName>
</protein>
<dbReference type="AlphaFoldDB" id="A0AAN7ZY67"/>
<dbReference type="InterPro" id="IPR036259">
    <property type="entry name" value="MFS_trans_sf"/>
</dbReference>
<sequence>MDTHIADDKLAELHVEDIIVKANDKHSERFDIDPVAEKKLLRKLDWRVVPALWFLYMLAFLDRTNIGNARIQGMTKDLKMESNDYNIALMIFFPSYIILEVPSNILIKRMAPSTWLALIMFFWGVITICEGLVKTKGQLYAMRFLLGAFEAGFFPGCTYLISMYYKRYELQWRFNIFFTGAILAGSFSGLLAYAIAKMDGVAGYAGWRWIFILEGLVTALAGIAAKFIIVDWPEKAAFLKEDEKRLLIARLSADVADAKMNRLDKAAAWRVFTDWKMYVGTLMYLGIVNTGYATSFFTPTILTELGYKAEKAQVRSIPIFIVATVVCGITAWFSDRLRHRYAFAITGVCIATIGYVVLLCQETVSVNGRYGAVFLVVSGGYMAQPITLGWINNCMGGHYKRSISSAFQVGFGNMGGIVASNIFITNQAPKYPVGFGVSLALVWVTALSCTGLLIGLMIENRKRDRGERDWRLELPDADNLGDDHPHFRFTY</sequence>
<dbReference type="EMBL" id="JAVRQU010000025">
    <property type="protein sequence ID" value="KAK5690422.1"/>
    <property type="molecule type" value="Genomic_DNA"/>
</dbReference>
<keyword evidence="3 6" id="KW-0812">Transmembrane</keyword>
<feature type="transmembrane region" description="Helical" evidence="6">
    <location>
        <begin position="436"/>
        <end position="458"/>
    </location>
</feature>
<feature type="transmembrane region" description="Helical" evidence="6">
    <location>
        <begin position="403"/>
        <end position="424"/>
    </location>
</feature>
<evidence type="ECO:0000256" key="3">
    <source>
        <dbReference type="ARBA" id="ARBA00022692"/>
    </source>
</evidence>
<dbReference type="PROSITE" id="PS50850">
    <property type="entry name" value="MFS"/>
    <property type="match status" value="1"/>
</dbReference>
<evidence type="ECO:0000256" key="1">
    <source>
        <dbReference type="ARBA" id="ARBA00004141"/>
    </source>
</evidence>
<reference evidence="8" key="1">
    <citation type="submission" date="2023-08" db="EMBL/GenBank/DDBJ databases">
        <title>Black Yeasts Isolated from many extreme environments.</title>
        <authorList>
            <person name="Coleine C."/>
            <person name="Stajich J.E."/>
            <person name="Selbmann L."/>
        </authorList>
    </citation>
    <scope>NUCLEOTIDE SEQUENCE</scope>
    <source>
        <strain evidence="8">CCFEE 5810</strain>
    </source>
</reference>
<accession>A0AAN7ZY67</accession>
<feature type="transmembrane region" description="Helical" evidence="6">
    <location>
        <begin position="277"/>
        <end position="297"/>
    </location>
</feature>
<keyword evidence="5 6" id="KW-0472">Membrane</keyword>
<feature type="transmembrane region" description="Helical" evidence="6">
    <location>
        <begin position="48"/>
        <end position="66"/>
    </location>
</feature>
<dbReference type="InterPro" id="IPR020846">
    <property type="entry name" value="MFS_dom"/>
</dbReference>
<feature type="domain" description="Major facilitator superfamily (MFS) profile" evidence="7">
    <location>
        <begin position="48"/>
        <end position="463"/>
    </location>
</feature>
<feature type="transmembrane region" description="Helical" evidence="6">
    <location>
        <begin position="341"/>
        <end position="358"/>
    </location>
</feature>
<feature type="transmembrane region" description="Helical" evidence="6">
    <location>
        <begin position="370"/>
        <end position="391"/>
    </location>
</feature>
<feature type="transmembrane region" description="Helical" evidence="6">
    <location>
        <begin position="86"/>
        <end position="107"/>
    </location>
</feature>
<evidence type="ECO:0000256" key="2">
    <source>
        <dbReference type="ARBA" id="ARBA00022448"/>
    </source>
</evidence>
<feature type="transmembrane region" description="Helical" evidence="6">
    <location>
        <begin position="207"/>
        <end position="230"/>
    </location>
</feature>
<keyword evidence="4 6" id="KW-1133">Transmembrane helix</keyword>
<evidence type="ECO:0000259" key="7">
    <source>
        <dbReference type="PROSITE" id="PS50850"/>
    </source>
</evidence>
<dbReference type="InterPro" id="IPR011701">
    <property type="entry name" value="MFS"/>
</dbReference>
<proteinExistence type="predicted"/>
<feature type="transmembrane region" description="Helical" evidence="6">
    <location>
        <begin position="174"/>
        <end position="195"/>
    </location>
</feature>
<organism evidence="8 9">
    <name type="scientific">Elasticomyces elasticus</name>
    <dbReference type="NCBI Taxonomy" id="574655"/>
    <lineage>
        <taxon>Eukaryota</taxon>
        <taxon>Fungi</taxon>
        <taxon>Dikarya</taxon>
        <taxon>Ascomycota</taxon>
        <taxon>Pezizomycotina</taxon>
        <taxon>Dothideomycetes</taxon>
        <taxon>Dothideomycetidae</taxon>
        <taxon>Mycosphaerellales</taxon>
        <taxon>Teratosphaeriaceae</taxon>
        <taxon>Elasticomyces</taxon>
    </lineage>
</organism>
<dbReference type="Gene3D" id="1.20.1250.20">
    <property type="entry name" value="MFS general substrate transporter like domains"/>
    <property type="match status" value="2"/>
</dbReference>
<dbReference type="FunFam" id="1.20.1250.20:FF:000068">
    <property type="entry name" value="MFS general substrate transporter"/>
    <property type="match status" value="1"/>
</dbReference>
<feature type="transmembrane region" description="Helical" evidence="6">
    <location>
        <begin position="114"/>
        <end position="133"/>
    </location>
</feature>
<gene>
    <name evidence="8" type="ORF">LTR97_012290</name>
</gene>
<evidence type="ECO:0000313" key="9">
    <source>
        <dbReference type="Proteomes" id="UP001310594"/>
    </source>
</evidence>
<dbReference type="Pfam" id="PF07690">
    <property type="entry name" value="MFS_1"/>
    <property type="match status" value="1"/>
</dbReference>
<feature type="transmembrane region" description="Helical" evidence="6">
    <location>
        <begin position="139"/>
        <end position="162"/>
    </location>
</feature>
<evidence type="ECO:0000313" key="8">
    <source>
        <dbReference type="EMBL" id="KAK5690422.1"/>
    </source>
</evidence>
<dbReference type="GO" id="GO:0016020">
    <property type="term" value="C:membrane"/>
    <property type="evidence" value="ECO:0007669"/>
    <property type="project" value="UniProtKB-SubCell"/>
</dbReference>
<dbReference type="PANTHER" id="PTHR43791">
    <property type="entry name" value="PERMEASE-RELATED"/>
    <property type="match status" value="1"/>
</dbReference>
<dbReference type="FunFam" id="1.20.1250.20:FF:000034">
    <property type="entry name" value="MFS general substrate transporter"/>
    <property type="match status" value="1"/>
</dbReference>
<dbReference type="GO" id="GO:0022857">
    <property type="term" value="F:transmembrane transporter activity"/>
    <property type="evidence" value="ECO:0007669"/>
    <property type="project" value="InterPro"/>
</dbReference>
<dbReference type="Proteomes" id="UP001310594">
    <property type="component" value="Unassembled WGS sequence"/>
</dbReference>
<evidence type="ECO:0000256" key="5">
    <source>
        <dbReference type="ARBA" id="ARBA00023136"/>
    </source>
</evidence>
<keyword evidence="2" id="KW-0813">Transport</keyword>
<comment type="caution">
    <text evidence="8">The sequence shown here is derived from an EMBL/GenBank/DDBJ whole genome shotgun (WGS) entry which is preliminary data.</text>
</comment>
<name>A0AAN7ZY67_9PEZI</name>
<feature type="transmembrane region" description="Helical" evidence="6">
    <location>
        <begin position="317"/>
        <end position="334"/>
    </location>
</feature>